<keyword evidence="2" id="KW-0238">DNA-binding</keyword>
<comment type="caution">
    <text evidence="6">The sequence shown here is derived from an EMBL/GenBank/DDBJ whole genome shotgun (WGS) entry which is preliminary data.</text>
</comment>
<feature type="domain" description="HTH gntR-type" evidence="5">
    <location>
        <begin position="154"/>
        <end position="221"/>
    </location>
</feature>
<feature type="region of interest" description="Disordered" evidence="4">
    <location>
        <begin position="135"/>
        <end position="156"/>
    </location>
</feature>
<dbReference type="SUPFAM" id="SSF48008">
    <property type="entry name" value="GntR ligand-binding domain-like"/>
    <property type="match status" value="1"/>
</dbReference>
<dbReference type="SUPFAM" id="SSF46785">
    <property type="entry name" value="Winged helix' DNA-binding domain"/>
    <property type="match status" value="1"/>
</dbReference>
<evidence type="ECO:0000256" key="4">
    <source>
        <dbReference type="SAM" id="MobiDB-lite"/>
    </source>
</evidence>
<dbReference type="PANTHER" id="PTHR43537:SF53">
    <property type="entry name" value="HTH-TYPE TRANSCRIPTIONAL REPRESSOR NANR"/>
    <property type="match status" value="1"/>
</dbReference>
<evidence type="ECO:0000313" key="6">
    <source>
        <dbReference type="EMBL" id="GGJ17797.1"/>
    </source>
</evidence>
<evidence type="ECO:0000256" key="1">
    <source>
        <dbReference type="ARBA" id="ARBA00023015"/>
    </source>
</evidence>
<evidence type="ECO:0000259" key="5">
    <source>
        <dbReference type="PROSITE" id="PS50949"/>
    </source>
</evidence>
<evidence type="ECO:0000256" key="3">
    <source>
        <dbReference type="ARBA" id="ARBA00023163"/>
    </source>
</evidence>
<dbReference type="AlphaFoldDB" id="A0A917NQ55"/>
<dbReference type="Pfam" id="PF13565">
    <property type="entry name" value="HTH_32"/>
    <property type="match status" value="1"/>
</dbReference>
<keyword evidence="7" id="KW-1185">Reference proteome</keyword>
<dbReference type="Pfam" id="PF00392">
    <property type="entry name" value="GntR"/>
    <property type="match status" value="1"/>
</dbReference>
<dbReference type="InterPro" id="IPR008920">
    <property type="entry name" value="TF_FadR/GntR_C"/>
</dbReference>
<dbReference type="InterPro" id="IPR000524">
    <property type="entry name" value="Tscrpt_reg_HTH_GntR"/>
</dbReference>
<dbReference type="InterPro" id="IPR036388">
    <property type="entry name" value="WH-like_DNA-bd_sf"/>
</dbReference>
<dbReference type="Proteomes" id="UP000661507">
    <property type="component" value="Unassembled WGS sequence"/>
</dbReference>
<evidence type="ECO:0000313" key="7">
    <source>
        <dbReference type="Proteomes" id="UP000661507"/>
    </source>
</evidence>
<evidence type="ECO:0000256" key="2">
    <source>
        <dbReference type="ARBA" id="ARBA00023125"/>
    </source>
</evidence>
<dbReference type="Pfam" id="PF07729">
    <property type="entry name" value="FCD"/>
    <property type="match status" value="1"/>
</dbReference>
<dbReference type="SUPFAM" id="SSF46689">
    <property type="entry name" value="Homeodomain-like"/>
    <property type="match status" value="1"/>
</dbReference>
<accession>A0A917NQ55</accession>
<dbReference type="CDD" id="cd07377">
    <property type="entry name" value="WHTH_GntR"/>
    <property type="match status" value="1"/>
</dbReference>
<dbReference type="PANTHER" id="PTHR43537">
    <property type="entry name" value="TRANSCRIPTIONAL REGULATOR, GNTR FAMILY"/>
    <property type="match status" value="1"/>
</dbReference>
<dbReference type="RefSeq" id="WP_188967519.1">
    <property type="nucleotide sequence ID" value="NZ_BMKW01000006.1"/>
</dbReference>
<dbReference type="PROSITE" id="PS50949">
    <property type="entry name" value="HTH_GNTR"/>
    <property type="match status" value="1"/>
</dbReference>
<keyword evidence="3" id="KW-0804">Transcription</keyword>
<reference evidence="6" key="1">
    <citation type="journal article" date="2014" name="Int. J. Syst. Evol. Microbiol.">
        <title>Complete genome sequence of Corynebacterium casei LMG S-19264T (=DSM 44701T), isolated from a smear-ripened cheese.</title>
        <authorList>
            <consortium name="US DOE Joint Genome Institute (JGI-PGF)"/>
            <person name="Walter F."/>
            <person name="Albersmeier A."/>
            <person name="Kalinowski J."/>
            <person name="Ruckert C."/>
        </authorList>
    </citation>
    <scope>NUCLEOTIDE SEQUENCE</scope>
    <source>
        <strain evidence="6">CGMCC 1.3617</strain>
    </source>
</reference>
<dbReference type="EMBL" id="BMKW01000006">
    <property type="protein sequence ID" value="GGJ17797.1"/>
    <property type="molecule type" value="Genomic_DNA"/>
</dbReference>
<dbReference type="Gene3D" id="1.20.120.530">
    <property type="entry name" value="GntR ligand-binding domain-like"/>
    <property type="match status" value="1"/>
</dbReference>
<dbReference type="SMART" id="SM00895">
    <property type="entry name" value="FCD"/>
    <property type="match status" value="1"/>
</dbReference>
<keyword evidence="1" id="KW-0805">Transcription regulation</keyword>
<dbReference type="SMART" id="SM00345">
    <property type="entry name" value="HTH_GNTR"/>
    <property type="match status" value="1"/>
</dbReference>
<dbReference type="InterPro" id="IPR009057">
    <property type="entry name" value="Homeodomain-like_sf"/>
</dbReference>
<dbReference type="GO" id="GO:0003700">
    <property type="term" value="F:DNA-binding transcription factor activity"/>
    <property type="evidence" value="ECO:0007669"/>
    <property type="project" value="InterPro"/>
</dbReference>
<dbReference type="Gene3D" id="1.10.10.10">
    <property type="entry name" value="Winged helix-like DNA-binding domain superfamily/Winged helix DNA-binding domain"/>
    <property type="match status" value="2"/>
</dbReference>
<organism evidence="6 7">
    <name type="scientific">Neoroseomonas lacus</name>
    <dbReference type="NCBI Taxonomy" id="287609"/>
    <lineage>
        <taxon>Bacteria</taxon>
        <taxon>Pseudomonadati</taxon>
        <taxon>Pseudomonadota</taxon>
        <taxon>Alphaproteobacteria</taxon>
        <taxon>Acetobacterales</taxon>
        <taxon>Acetobacteraceae</taxon>
        <taxon>Neoroseomonas</taxon>
    </lineage>
</organism>
<dbReference type="InterPro" id="IPR011711">
    <property type="entry name" value="GntR_C"/>
</dbReference>
<protein>
    <recommendedName>
        <fullName evidence="5">HTH gntR-type domain-containing protein</fullName>
    </recommendedName>
</protein>
<reference evidence="6" key="2">
    <citation type="submission" date="2020-09" db="EMBL/GenBank/DDBJ databases">
        <authorList>
            <person name="Sun Q."/>
            <person name="Zhou Y."/>
        </authorList>
    </citation>
    <scope>NUCLEOTIDE SEQUENCE</scope>
    <source>
        <strain evidence="6">CGMCC 1.3617</strain>
    </source>
</reference>
<dbReference type="InterPro" id="IPR036390">
    <property type="entry name" value="WH_DNA-bd_sf"/>
</dbReference>
<dbReference type="GO" id="GO:0003677">
    <property type="term" value="F:DNA binding"/>
    <property type="evidence" value="ECO:0007669"/>
    <property type="project" value="UniProtKB-KW"/>
</dbReference>
<proteinExistence type="predicted"/>
<name>A0A917NQ55_9PROT</name>
<gene>
    <name evidence="6" type="ORF">GCM10011320_26390</name>
</gene>
<sequence>MKLSLGLHMMSRHSAHLTLRAGIAALDQRLAWITAYERCGNAAEVCRRHGISRATLRKWWQRYEAEGIAGLAERSRAPVHSPSRKVIPAQREAVLALRDAGLGFGRIRDRLARDSGIDLSVSTIRRIISRADPAWRPAASAPPARSPPEGLASTTPPEGVAAQLAEAIHAGHFRPGEKLAEEALARRFGAGRTRIRDALRSLAFLGVVHIERNRGAFVARPSDAEIARAYEARRVIEAGIVSDIGRLAPAQVETLRRHIAAQATAEASGQRVRLVQLLTEFHLVLAGMSSNHFLRGFLERLTATTSLAVLLYDRAAPPCCAVQEHADLVDHLARGESAAAVALMLRHLGANEARLDSERRDEPSSGAAQRA</sequence>